<organism evidence="2 3">
    <name type="scientific">Rehmannia glutinosa</name>
    <name type="common">Chinese foxglove</name>
    <dbReference type="NCBI Taxonomy" id="99300"/>
    <lineage>
        <taxon>Eukaryota</taxon>
        <taxon>Viridiplantae</taxon>
        <taxon>Streptophyta</taxon>
        <taxon>Embryophyta</taxon>
        <taxon>Tracheophyta</taxon>
        <taxon>Spermatophyta</taxon>
        <taxon>Magnoliopsida</taxon>
        <taxon>eudicotyledons</taxon>
        <taxon>Gunneridae</taxon>
        <taxon>Pentapetalae</taxon>
        <taxon>asterids</taxon>
        <taxon>lamiids</taxon>
        <taxon>Lamiales</taxon>
        <taxon>Orobanchaceae</taxon>
        <taxon>Rehmannieae</taxon>
        <taxon>Rehmannia</taxon>
    </lineage>
</organism>
<gene>
    <name evidence="2" type="ORF">DH2020_047848</name>
</gene>
<dbReference type="PANTHER" id="PTHR33985:SF15">
    <property type="entry name" value="FASCICLIN-LIKE ARABINOGALACTAN PROTEIN 19"/>
    <property type="match status" value="1"/>
</dbReference>
<dbReference type="PANTHER" id="PTHR33985">
    <property type="entry name" value="OS02G0491300 PROTEIN-RELATED"/>
    <property type="match status" value="1"/>
</dbReference>
<dbReference type="Proteomes" id="UP001318860">
    <property type="component" value="Unassembled WGS sequence"/>
</dbReference>
<evidence type="ECO:0000313" key="2">
    <source>
        <dbReference type="EMBL" id="KAK6118431.1"/>
    </source>
</evidence>
<evidence type="ECO:0008006" key="4">
    <source>
        <dbReference type="Google" id="ProtNLM"/>
    </source>
</evidence>
<keyword evidence="3" id="KW-1185">Reference proteome</keyword>
<feature type="region of interest" description="Disordered" evidence="1">
    <location>
        <begin position="165"/>
        <end position="340"/>
    </location>
</feature>
<dbReference type="SUPFAM" id="SSF82153">
    <property type="entry name" value="FAS1 domain"/>
    <property type="match status" value="1"/>
</dbReference>
<evidence type="ECO:0000256" key="1">
    <source>
        <dbReference type="SAM" id="MobiDB-lite"/>
    </source>
</evidence>
<name>A0ABR0U7I3_REHGL</name>
<protein>
    <recommendedName>
        <fullName evidence="4">FHA domain-containing protein</fullName>
    </recommendedName>
</protein>
<sequence>MLESLRNHGYTLFTNAITTSDLQYQLLATTHSAVTTSASSAAGIRTQITLHSVRPYELLFALDMASDADVYVSTLRYHVIPNRRHTFADLQNLSSPFLETLLPHYSVLIGKTRDGYVLFDNASVGLMVDGVRLSDPDLFLGSRIAVHGIDGILLTGQSVNQDFDRNDNGSDLFSPAESPAPISGLDRNIPAEGTLIPPISQFGKENASAAPAPPVGLPSDGQTQAAPPLDGKTPAAPPLEGNSPAALPFNWETPVAPPSDGETPMGPPFDGKSPAAPPFEWENPVGPPLVGKAPAAPPLDGKTPVALPFDGKIKRGRRRRRGGGHRRKPKGFRRHRLDDL</sequence>
<dbReference type="Gene3D" id="2.30.180.10">
    <property type="entry name" value="FAS1 domain"/>
    <property type="match status" value="1"/>
</dbReference>
<accession>A0ABR0U7I3</accession>
<evidence type="ECO:0000313" key="3">
    <source>
        <dbReference type="Proteomes" id="UP001318860"/>
    </source>
</evidence>
<reference evidence="2 3" key="1">
    <citation type="journal article" date="2021" name="Comput. Struct. Biotechnol. J.">
        <title>De novo genome assembly of the potent medicinal plant Rehmannia glutinosa using nanopore technology.</title>
        <authorList>
            <person name="Ma L."/>
            <person name="Dong C."/>
            <person name="Song C."/>
            <person name="Wang X."/>
            <person name="Zheng X."/>
            <person name="Niu Y."/>
            <person name="Chen S."/>
            <person name="Feng W."/>
        </authorList>
    </citation>
    <scope>NUCLEOTIDE SEQUENCE [LARGE SCALE GENOMIC DNA]</scope>
    <source>
        <strain evidence="2">DH-2019</strain>
    </source>
</reference>
<dbReference type="InterPro" id="IPR036378">
    <property type="entry name" value="FAS1_dom_sf"/>
</dbReference>
<feature type="compositionally biased region" description="Basic residues" evidence="1">
    <location>
        <begin position="314"/>
        <end position="340"/>
    </location>
</feature>
<dbReference type="EMBL" id="JABTTQ020003341">
    <property type="protein sequence ID" value="KAK6118431.1"/>
    <property type="molecule type" value="Genomic_DNA"/>
</dbReference>
<dbReference type="InterPro" id="IPR052806">
    <property type="entry name" value="Fasciclin-like_AGP"/>
</dbReference>
<comment type="caution">
    <text evidence="2">The sequence shown here is derived from an EMBL/GenBank/DDBJ whole genome shotgun (WGS) entry which is preliminary data.</text>
</comment>
<proteinExistence type="predicted"/>